<accession>X5E5F0</accession>
<evidence type="ECO:0000313" key="2">
    <source>
        <dbReference type="EMBL" id="SES78844.1"/>
    </source>
</evidence>
<organism evidence="2 4">
    <name type="scientific">Draconibacterium orientale</name>
    <dbReference type="NCBI Taxonomy" id="1168034"/>
    <lineage>
        <taxon>Bacteria</taxon>
        <taxon>Pseudomonadati</taxon>
        <taxon>Bacteroidota</taxon>
        <taxon>Bacteroidia</taxon>
        <taxon>Marinilabiliales</taxon>
        <taxon>Prolixibacteraceae</taxon>
        <taxon>Draconibacterium</taxon>
    </lineage>
</organism>
<dbReference type="AlphaFoldDB" id="X5E5F0"/>
<dbReference type="RefSeq" id="WP_038557609.1">
    <property type="nucleotide sequence ID" value="NZ_FOHT01000002.1"/>
</dbReference>
<keyword evidence="2" id="KW-0808">Transferase</keyword>
<dbReference type="PANTHER" id="PTHR12526">
    <property type="entry name" value="GLYCOSYLTRANSFERASE"/>
    <property type="match status" value="1"/>
</dbReference>
<dbReference type="SUPFAM" id="SSF53756">
    <property type="entry name" value="UDP-Glycosyltransferase/glycogen phosphorylase"/>
    <property type="match status" value="1"/>
</dbReference>
<dbReference type="Gene3D" id="3.40.50.2000">
    <property type="entry name" value="Glycogen Phosphorylase B"/>
    <property type="match status" value="1"/>
</dbReference>
<reference evidence="1 3" key="1">
    <citation type="submission" date="2014-03" db="EMBL/GenBank/DDBJ databases">
        <title>Complete genome sequence of a deeply braunched marine Bacteroidia bacterium Draconibacterium orientale type strain FH5T.</title>
        <authorList>
            <person name="Li X."/>
            <person name="Wang X."/>
            <person name="Xie Z."/>
            <person name="Du Z."/>
            <person name="Chen G."/>
        </authorList>
    </citation>
    <scope>NUCLEOTIDE SEQUENCE [LARGE SCALE GENOMIC DNA]</scope>
    <source>
        <strain evidence="1 3">FH5</strain>
    </source>
</reference>
<evidence type="ECO:0000313" key="3">
    <source>
        <dbReference type="Proteomes" id="UP000023772"/>
    </source>
</evidence>
<evidence type="ECO:0000313" key="1">
    <source>
        <dbReference type="EMBL" id="AHW61826.1"/>
    </source>
</evidence>
<dbReference type="eggNOG" id="COG0438">
    <property type="taxonomic scope" value="Bacteria"/>
</dbReference>
<keyword evidence="3" id="KW-1185">Reference proteome</keyword>
<dbReference type="Pfam" id="PF13692">
    <property type="entry name" value="Glyco_trans_1_4"/>
    <property type="match status" value="1"/>
</dbReference>
<dbReference type="EMBL" id="CP007451">
    <property type="protein sequence ID" value="AHW61826.1"/>
    <property type="molecule type" value="Genomic_DNA"/>
</dbReference>
<dbReference type="Proteomes" id="UP000023772">
    <property type="component" value="Chromosome"/>
</dbReference>
<gene>
    <name evidence="1" type="ORF">FH5T_09060</name>
    <name evidence="2" type="ORF">SAMN05444285_10281</name>
</gene>
<dbReference type="Proteomes" id="UP000181981">
    <property type="component" value="Unassembled WGS sequence"/>
</dbReference>
<reference evidence="2 4" key="2">
    <citation type="submission" date="2016-10" db="EMBL/GenBank/DDBJ databases">
        <authorList>
            <person name="de Groot N.N."/>
        </authorList>
    </citation>
    <scope>NUCLEOTIDE SEQUENCE [LARGE SCALE GENOMIC DNA]</scope>
    <source>
        <strain evidence="2 4">DSM 25947</strain>
    </source>
</reference>
<protein>
    <submittedName>
        <fullName evidence="2">Glycosyltransferase involved in cell wall bisynthesis</fullName>
    </submittedName>
</protein>
<dbReference type="KEGG" id="dori:FH5T_09060"/>
<dbReference type="EMBL" id="FOHT01000002">
    <property type="protein sequence ID" value="SES78844.1"/>
    <property type="molecule type" value="Genomic_DNA"/>
</dbReference>
<sequence>MKVIYICYQDFSDFTSGSKVRPYKVYKTFLEKGDDVILINGRIKQRLKLFFSLLKSKAYRNADYCYVEPSTYPANPLDYIMFFYFKYKNIPMGYFYRDMYYRFPDLFKLEGLNKHILLLRYKFDLVLFKRLFKVVFFPSQLMASYFKFKVKVPLPPAGNLEFEGDEEFYHSIIYVGGINNMLGSRILLEAMDLVNNQGKKLQLNLICRDQDTKDISEYHNKSWLNVLHLSGDHLKEIYNKSDFAIIPRKRNPYFDFSMPVKLLEYMSYGKPMVVTDCTEMANFVQRNEIGIVAEDNAESLARSIIELSDSPEKLNKFRKNIRQSLLSENLWKHRINTIEEALLS</sequence>
<dbReference type="STRING" id="1168034.FH5T_09060"/>
<name>X5E5F0_9BACT</name>
<evidence type="ECO:0000313" key="4">
    <source>
        <dbReference type="Proteomes" id="UP000181981"/>
    </source>
</evidence>
<dbReference type="HOGENOM" id="CLU_064250_0_0_10"/>
<dbReference type="PANTHER" id="PTHR12526:SF630">
    <property type="entry name" value="GLYCOSYLTRANSFERASE"/>
    <property type="match status" value="1"/>
</dbReference>
<dbReference type="GO" id="GO:0016740">
    <property type="term" value="F:transferase activity"/>
    <property type="evidence" value="ECO:0007669"/>
    <property type="project" value="UniProtKB-KW"/>
</dbReference>
<dbReference type="OrthoDB" id="7560678at2"/>
<proteinExistence type="predicted"/>